<dbReference type="Proteomes" id="UP000637423">
    <property type="component" value="Unassembled WGS sequence"/>
</dbReference>
<feature type="domain" description="Signal transduction histidine kinase internal region" evidence="2">
    <location>
        <begin position="162"/>
        <end position="241"/>
    </location>
</feature>
<dbReference type="InterPro" id="IPR050640">
    <property type="entry name" value="Bact_2-comp_sensor_kinase"/>
</dbReference>
<comment type="caution">
    <text evidence="3">The sequence shown here is derived from an EMBL/GenBank/DDBJ whole genome shotgun (WGS) entry which is preliminary data.</text>
</comment>
<dbReference type="GO" id="GO:0016020">
    <property type="term" value="C:membrane"/>
    <property type="evidence" value="ECO:0007669"/>
    <property type="project" value="InterPro"/>
</dbReference>
<dbReference type="PANTHER" id="PTHR34220">
    <property type="entry name" value="SENSOR HISTIDINE KINASE YPDA"/>
    <property type="match status" value="1"/>
</dbReference>
<feature type="transmembrane region" description="Helical" evidence="1">
    <location>
        <begin position="113"/>
        <end position="142"/>
    </location>
</feature>
<reference evidence="3" key="2">
    <citation type="submission" date="2020-09" db="EMBL/GenBank/DDBJ databases">
        <authorList>
            <person name="Sun Q."/>
            <person name="Zhou Y."/>
        </authorList>
    </citation>
    <scope>NUCLEOTIDE SEQUENCE</scope>
    <source>
        <strain evidence="3">CGMCC 1.10998</strain>
    </source>
</reference>
<dbReference type="Gene3D" id="3.30.565.10">
    <property type="entry name" value="Histidine kinase-like ATPase, C-terminal domain"/>
    <property type="match status" value="1"/>
</dbReference>
<keyword evidence="1" id="KW-0812">Transmembrane</keyword>
<dbReference type="PANTHER" id="PTHR34220:SF7">
    <property type="entry name" value="SENSOR HISTIDINE KINASE YPDA"/>
    <property type="match status" value="1"/>
</dbReference>
<dbReference type="Pfam" id="PF06580">
    <property type="entry name" value="His_kinase"/>
    <property type="match status" value="1"/>
</dbReference>
<dbReference type="InterPro" id="IPR010559">
    <property type="entry name" value="Sig_transdc_His_kin_internal"/>
</dbReference>
<dbReference type="SUPFAM" id="SSF55874">
    <property type="entry name" value="ATPase domain of HSP90 chaperone/DNA topoisomerase II/histidine kinase"/>
    <property type="match status" value="1"/>
</dbReference>
<evidence type="ECO:0000256" key="1">
    <source>
        <dbReference type="SAM" id="Phobius"/>
    </source>
</evidence>
<feature type="transmembrane region" description="Helical" evidence="1">
    <location>
        <begin position="37"/>
        <end position="60"/>
    </location>
</feature>
<evidence type="ECO:0000259" key="2">
    <source>
        <dbReference type="Pfam" id="PF06580"/>
    </source>
</evidence>
<accession>A0A916V1F2</accession>
<feature type="transmembrane region" description="Helical" evidence="1">
    <location>
        <begin position="12"/>
        <end position="31"/>
    </location>
</feature>
<evidence type="ECO:0000313" key="3">
    <source>
        <dbReference type="EMBL" id="GGC96195.1"/>
    </source>
</evidence>
<keyword evidence="1" id="KW-0472">Membrane</keyword>
<organism evidence="3 4">
    <name type="scientific">Undibacterium terreum</name>
    <dbReference type="NCBI Taxonomy" id="1224302"/>
    <lineage>
        <taxon>Bacteria</taxon>
        <taxon>Pseudomonadati</taxon>
        <taxon>Pseudomonadota</taxon>
        <taxon>Betaproteobacteria</taxon>
        <taxon>Burkholderiales</taxon>
        <taxon>Oxalobacteraceae</taxon>
        <taxon>Undibacterium</taxon>
    </lineage>
</organism>
<protein>
    <recommendedName>
        <fullName evidence="2">Signal transduction histidine kinase internal region domain-containing protein</fullName>
    </recommendedName>
</protein>
<dbReference type="InterPro" id="IPR036890">
    <property type="entry name" value="HATPase_C_sf"/>
</dbReference>
<proteinExistence type="predicted"/>
<keyword evidence="1" id="KW-1133">Transmembrane helix</keyword>
<dbReference type="AlphaFoldDB" id="A0A916V1F2"/>
<dbReference type="RefSeq" id="WP_188568811.1">
    <property type="nucleotide sequence ID" value="NZ_BMED01000006.1"/>
</dbReference>
<gene>
    <name evidence="3" type="ORF">GCM10011396_49500</name>
</gene>
<reference evidence="3" key="1">
    <citation type="journal article" date="2014" name="Int. J. Syst. Evol. Microbiol.">
        <title>Complete genome sequence of Corynebacterium casei LMG S-19264T (=DSM 44701T), isolated from a smear-ripened cheese.</title>
        <authorList>
            <consortium name="US DOE Joint Genome Institute (JGI-PGF)"/>
            <person name="Walter F."/>
            <person name="Albersmeier A."/>
            <person name="Kalinowski J."/>
            <person name="Ruckert C."/>
        </authorList>
    </citation>
    <scope>NUCLEOTIDE SEQUENCE</scope>
    <source>
        <strain evidence="3">CGMCC 1.10998</strain>
    </source>
</reference>
<name>A0A916V1F2_9BURK</name>
<dbReference type="EMBL" id="BMED01000006">
    <property type="protein sequence ID" value="GGC96195.1"/>
    <property type="molecule type" value="Genomic_DNA"/>
</dbReference>
<sequence>MHPILTNARKLLWYLSAWMLTGLFVALLMVTAELASWGSALLFALPAALLYSFVASSAYYVCRSLPLSKRHFIFAVAVFGGSSLIAGFAWLAICQVWNQLAQTLAGDYAAVNISQHVAVVLFAAGCGFYLLSILAHDVLIAFDTMRLAERRAAESKVLARDAELQVLRTQINPHFLFNSLNSISALTTMDGPAARSMTIELAQFFRQTLALSEKQVIPLADEIALCSSFLAIEKIRFGKKLGSEMDVADNAQRALIPPMILQPLIENAIKHGIRDLVDGGTVTLQAFAREQWLHVSVSNPVDSNPTTTAGNGTGLKNIRQRFASIYGDRARVDWTLAEGQFVVEMALPLSYNEA</sequence>
<feature type="transmembrane region" description="Helical" evidence="1">
    <location>
        <begin position="72"/>
        <end position="93"/>
    </location>
</feature>
<dbReference type="GO" id="GO:0000155">
    <property type="term" value="F:phosphorelay sensor kinase activity"/>
    <property type="evidence" value="ECO:0007669"/>
    <property type="project" value="InterPro"/>
</dbReference>
<evidence type="ECO:0000313" key="4">
    <source>
        <dbReference type="Proteomes" id="UP000637423"/>
    </source>
</evidence>
<keyword evidence="4" id="KW-1185">Reference proteome</keyword>